<protein>
    <submittedName>
        <fullName evidence="1">(apollo) hypothetical protein</fullName>
    </submittedName>
</protein>
<dbReference type="Proteomes" id="UP000691718">
    <property type="component" value="Unassembled WGS sequence"/>
</dbReference>
<gene>
    <name evidence="1" type="ORF">PAPOLLO_LOCUS2494</name>
</gene>
<evidence type="ECO:0000313" key="2">
    <source>
        <dbReference type="Proteomes" id="UP000691718"/>
    </source>
</evidence>
<dbReference type="PANTHER" id="PTHR33053:SF9">
    <property type="entry name" value="AGAP000105-PA"/>
    <property type="match status" value="1"/>
</dbReference>
<keyword evidence="2" id="KW-1185">Reference proteome</keyword>
<dbReference type="AlphaFoldDB" id="A0A8S3W671"/>
<dbReference type="EMBL" id="CAJQZP010000171">
    <property type="protein sequence ID" value="CAG4942683.1"/>
    <property type="molecule type" value="Genomic_DNA"/>
</dbReference>
<comment type="caution">
    <text evidence="1">The sequence shown here is derived from an EMBL/GenBank/DDBJ whole genome shotgun (WGS) entry which is preliminary data.</text>
</comment>
<name>A0A8S3W671_PARAO</name>
<accession>A0A8S3W671</accession>
<organism evidence="1 2">
    <name type="scientific">Parnassius apollo</name>
    <name type="common">Apollo butterfly</name>
    <name type="synonym">Papilio apollo</name>
    <dbReference type="NCBI Taxonomy" id="110799"/>
    <lineage>
        <taxon>Eukaryota</taxon>
        <taxon>Metazoa</taxon>
        <taxon>Ecdysozoa</taxon>
        <taxon>Arthropoda</taxon>
        <taxon>Hexapoda</taxon>
        <taxon>Insecta</taxon>
        <taxon>Pterygota</taxon>
        <taxon>Neoptera</taxon>
        <taxon>Endopterygota</taxon>
        <taxon>Lepidoptera</taxon>
        <taxon>Glossata</taxon>
        <taxon>Ditrysia</taxon>
        <taxon>Papilionoidea</taxon>
        <taxon>Papilionidae</taxon>
        <taxon>Parnassiinae</taxon>
        <taxon>Parnassini</taxon>
        <taxon>Parnassius</taxon>
        <taxon>Parnassius</taxon>
    </lineage>
</organism>
<sequence length="124" mass="14142">MGSTLIEVKIRALICDSPARALVKAVTICASKTHFQLLPVAETMLKHFVDNYGKFYGQEYITSNVHNLIHVVDEVKRFGTLQSFNAYPFENKLSSIKRMIRKGNQPLQQIANRLIQIHNIEVET</sequence>
<dbReference type="OrthoDB" id="8007085at2759"/>
<reference evidence="1" key="1">
    <citation type="submission" date="2021-04" db="EMBL/GenBank/DDBJ databases">
        <authorList>
            <person name="Tunstrom K."/>
        </authorList>
    </citation>
    <scope>NUCLEOTIDE SEQUENCE</scope>
</reference>
<evidence type="ECO:0000313" key="1">
    <source>
        <dbReference type="EMBL" id="CAG4942683.1"/>
    </source>
</evidence>
<proteinExistence type="predicted"/>
<dbReference type="PANTHER" id="PTHR33053">
    <property type="entry name" value="PROTEIN, PUTATIVE-RELATED"/>
    <property type="match status" value="1"/>
</dbReference>